<organism evidence="1 2">
    <name type="scientific">Fuerstiella marisgermanici</name>
    <dbReference type="NCBI Taxonomy" id="1891926"/>
    <lineage>
        <taxon>Bacteria</taxon>
        <taxon>Pseudomonadati</taxon>
        <taxon>Planctomycetota</taxon>
        <taxon>Planctomycetia</taxon>
        <taxon>Planctomycetales</taxon>
        <taxon>Planctomycetaceae</taxon>
        <taxon>Fuerstiella</taxon>
    </lineage>
</organism>
<keyword evidence="2" id="KW-1185">Reference proteome</keyword>
<evidence type="ECO:0000313" key="1">
    <source>
        <dbReference type="EMBL" id="APZ93266.1"/>
    </source>
</evidence>
<dbReference type="KEGG" id="fmr:Fuma_02883"/>
<name>A0A1P8WGR3_9PLAN</name>
<accession>A0A1P8WGR3</accession>
<evidence type="ECO:0000313" key="2">
    <source>
        <dbReference type="Proteomes" id="UP000187735"/>
    </source>
</evidence>
<dbReference type="AlphaFoldDB" id="A0A1P8WGR3"/>
<protein>
    <submittedName>
        <fullName evidence="1">Uncharacterized protein</fullName>
    </submittedName>
</protein>
<dbReference type="EMBL" id="CP017641">
    <property type="protein sequence ID" value="APZ93266.1"/>
    <property type="molecule type" value="Genomic_DNA"/>
</dbReference>
<gene>
    <name evidence="1" type="ORF">Fuma_02883</name>
</gene>
<reference evidence="1 2" key="1">
    <citation type="journal article" date="2016" name="Front. Microbiol.">
        <title>Fuerstia marisgermanicae gen. nov., sp. nov., an Unusual Member of the Phylum Planctomycetes from the German Wadden Sea.</title>
        <authorList>
            <person name="Kohn T."/>
            <person name="Heuer A."/>
            <person name="Jogler M."/>
            <person name="Vollmers J."/>
            <person name="Boedeker C."/>
            <person name="Bunk B."/>
            <person name="Rast P."/>
            <person name="Borchert D."/>
            <person name="Glockner I."/>
            <person name="Freese H.M."/>
            <person name="Klenk H.P."/>
            <person name="Overmann J."/>
            <person name="Kaster A.K."/>
            <person name="Rohde M."/>
            <person name="Wiegand S."/>
            <person name="Jogler C."/>
        </authorList>
    </citation>
    <scope>NUCLEOTIDE SEQUENCE [LARGE SCALE GENOMIC DNA]</scope>
    <source>
        <strain evidence="1 2">NH11</strain>
    </source>
</reference>
<dbReference type="Proteomes" id="UP000187735">
    <property type="component" value="Chromosome"/>
</dbReference>
<sequence>MKKWQLCQFRSLLREHLFSEELAAFGPISMCFRWLQRSCRERPDSQKSATILLCDTPLFSNR</sequence>
<proteinExistence type="predicted"/>